<feature type="region of interest" description="Disordered" evidence="1">
    <location>
        <begin position="64"/>
        <end position="157"/>
    </location>
</feature>
<dbReference type="EMBL" id="ML978071">
    <property type="protein sequence ID" value="KAF2013405.1"/>
    <property type="molecule type" value="Genomic_DNA"/>
</dbReference>
<feature type="compositionally biased region" description="Polar residues" evidence="1">
    <location>
        <begin position="92"/>
        <end position="102"/>
    </location>
</feature>
<feature type="compositionally biased region" description="Low complexity" evidence="1">
    <location>
        <begin position="79"/>
        <end position="91"/>
    </location>
</feature>
<dbReference type="Pfam" id="PF20354">
    <property type="entry name" value="DUF6649"/>
    <property type="match status" value="1"/>
</dbReference>
<feature type="compositionally biased region" description="Low complexity" evidence="1">
    <location>
        <begin position="21"/>
        <end position="31"/>
    </location>
</feature>
<dbReference type="OrthoDB" id="5345504at2759"/>
<evidence type="ECO:0000313" key="2">
    <source>
        <dbReference type="EMBL" id="KAF2013405.1"/>
    </source>
</evidence>
<sequence>MSTLSATIPFTTHPHFPPAPRAAAAAASEPSPHGKKRPADSSLENEQRLSKRFDLLNLDKNGSLLYIPVPGSSDPPQPSSSSSSSTSTSLTNYNTTQPTSLSAPVVPSKPKRHTHHHPPSLSSDSDSMDLDLDPSLSPLSSTDADADTETIESTPTHPIFLPDIEKHLSKIPTHVLRGEGREIHHMLSTTPTPTIAGGELQATRDNQLVLYSIPGSLTVPEEQDRVRRAIAEGEGEDGDAMDLD</sequence>
<keyword evidence="3" id="KW-1185">Reference proteome</keyword>
<gene>
    <name evidence="2" type="ORF">BU24DRAFT_236968</name>
</gene>
<dbReference type="Proteomes" id="UP000799778">
    <property type="component" value="Unassembled WGS sequence"/>
</dbReference>
<name>A0A6A5XJF8_9PLEO</name>
<feature type="compositionally biased region" description="Basic residues" evidence="1">
    <location>
        <begin position="109"/>
        <end position="118"/>
    </location>
</feature>
<proteinExistence type="predicted"/>
<dbReference type="RefSeq" id="XP_033381744.1">
    <property type="nucleotide sequence ID" value="XM_033522248.1"/>
</dbReference>
<feature type="region of interest" description="Disordered" evidence="1">
    <location>
        <begin position="1"/>
        <end position="48"/>
    </location>
</feature>
<dbReference type="GeneID" id="54279645"/>
<evidence type="ECO:0000256" key="1">
    <source>
        <dbReference type="SAM" id="MobiDB-lite"/>
    </source>
</evidence>
<dbReference type="InterPro" id="IPR046591">
    <property type="entry name" value="DUF6649"/>
</dbReference>
<dbReference type="AlphaFoldDB" id="A0A6A5XJF8"/>
<accession>A0A6A5XJF8</accession>
<reference evidence="2" key="1">
    <citation type="journal article" date="2020" name="Stud. Mycol.">
        <title>101 Dothideomycetes genomes: a test case for predicting lifestyles and emergence of pathogens.</title>
        <authorList>
            <person name="Haridas S."/>
            <person name="Albert R."/>
            <person name="Binder M."/>
            <person name="Bloem J."/>
            <person name="Labutti K."/>
            <person name="Salamov A."/>
            <person name="Andreopoulos B."/>
            <person name="Baker S."/>
            <person name="Barry K."/>
            <person name="Bills G."/>
            <person name="Bluhm B."/>
            <person name="Cannon C."/>
            <person name="Castanera R."/>
            <person name="Culley D."/>
            <person name="Daum C."/>
            <person name="Ezra D."/>
            <person name="Gonzalez J."/>
            <person name="Henrissat B."/>
            <person name="Kuo A."/>
            <person name="Liang C."/>
            <person name="Lipzen A."/>
            <person name="Lutzoni F."/>
            <person name="Magnuson J."/>
            <person name="Mondo S."/>
            <person name="Nolan M."/>
            <person name="Ohm R."/>
            <person name="Pangilinan J."/>
            <person name="Park H.-J."/>
            <person name="Ramirez L."/>
            <person name="Alfaro M."/>
            <person name="Sun H."/>
            <person name="Tritt A."/>
            <person name="Yoshinaga Y."/>
            <person name="Zwiers L.-H."/>
            <person name="Turgeon B."/>
            <person name="Goodwin S."/>
            <person name="Spatafora J."/>
            <person name="Crous P."/>
            <person name="Grigoriev I."/>
        </authorList>
    </citation>
    <scope>NUCLEOTIDE SEQUENCE</scope>
    <source>
        <strain evidence="2">CBS 175.79</strain>
    </source>
</reference>
<organism evidence="2 3">
    <name type="scientific">Aaosphaeria arxii CBS 175.79</name>
    <dbReference type="NCBI Taxonomy" id="1450172"/>
    <lineage>
        <taxon>Eukaryota</taxon>
        <taxon>Fungi</taxon>
        <taxon>Dikarya</taxon>
        <taxon>Ascomycota</taxon>
        <taxon>Pezizomycotina</taxon>
        <taxon>Dothideomycetes</taxon>
        <taxon>Pleosporomycetidae</taxon>
        <taxon>Pleosporales</taxon>
        <taxon>Pleosporales incertae sedis</taxon>
        <taxon>Aaosphaeria</taxon>
    </lineage>
</organism>
<protein>
    <submittedName>
        <fullName evidence="2">Uncharacterized protein</fullName>
    </submittedName>
</protein>
<evidence type="ECO:0000313" key="3">
    <source>
        <dbReference type="Proteomes" id="UP000799778"/>
    </source>
</evidence>